<protein>
    <submittedName>
        <fullName evidence="2">HK97 family phage portal protein</fullName>
    </submittedName>
</protein>
<dbReference type="AlphaFoldDB" id="A0A7W9EPX2"/>
<sequence>MIHGGGFAKVVRASDGRPLELIRLKPGTVSIYEDSLADLPPIYRVTEAGGTVDYPHTEILDIRPFGSRSPVSLGKEAIGLSAVLEQHGANLFKGGARPPAVLSRDKAIPSDPAVGEQSLKTLKSRFQAAQSDGFKVPLILDDGWGYNQMALTSTDAQFLENRTFQIADIARIFGVPPHMLFELSRATWSNSEEMARSFLQLCLRPWLDRWQDAYATVLLSEDEQDEYSFEFVIDDLQRADTATRTDSFGKLVASRIMTPNEARAAMNMPPLPGGDELANPYTSVSGPKTIPDNKDDPSERPDTDGQPA</sequence>
<feature type="region of interest" description="Disordered" evidence="1">
    <location>
        <begin position="266"/>
        <end position="308"/>
    </location>
</feature>
<evidence type="ECO:0000256" key="1">
    <source>
        <dbReference type="SAM" id="MobiDB-lite"/>
    </source>
</evidence>
<dbReference type="Proteomes" id="UP000555546">
    <property type="component" value="Unassembled WGS sequence"/>
</dbReference>
<name>A0A7W9EPX2_9HYPH</name>
<organism evidence="2 3">
    <name type="scientific">Brucella daejeonensis</name>
    <dbReference type="NCBI Taxonomy" id="659015"/>
    <lineage>
        <taxon>Bacteria</taxon>
        <taxon>Pseudomonadati</taxon>
        <taxon>Pseudomonadota</taxon>
        <taxon>Alphaproteobacteria</taxon>
        <taxon>Hyphomicrobiales</taxon>
        <taxon>Brucellaceae</taxon>
        <taxon>Brucella/Ochrobactrum group</taxon>
        <taxon>Brucella</taxon>
    </lineage>
</organism>
<reference evidence="2 3" key="1">
    <citation type="submission" date="2020-08" db="EMBL/GenBank/DDBJ databases">
        <title>Genomic Encyclopedia of Type Strains, Phase IV (KMG-IV): sequencing the most valuable type-strain genomes for metagenomic binning, comparative biology and taxonomic classification.</title>
        <authorList>
            <person name="Goeker M."/>
        </authorList>
    </citation>
    <scope>NUCLEOTIDE SEQUENCE [LARGE SCALE GENOMIC DNA]</scope>
    <source>
        <strain evidence="2 3">DSM 26944</strain>
    </source>
</reference>
<evidence type="ECO:0000313" key="2">
    <source>
        <dbReference type="EMBL" id="MBB5704625.1"/>
    </source>
</evidence>
<evidence type="ECO:0000313" key="3">
    <source>
        <dbReference type="Proteomes" id="UP000555546"/>
    </source>
</evidence>
<dbReference type="InterPro" id="IPR006427">
    <property type="entry name" value="Portal_HK97"/>
</dbReference>
<dbReference type="Pfam" id="PF04860">
    <property type="entry name" value="Phage_portal"/>
    <property type="match status" value="1"/>
</dbReference>
<proteinExistence type="predicted"/>
<feature type="compositionally biased region" description="Basic and acidic residues" evidence="1">
    <location>
        <begin position="291"/>
        <end position="308"/>
    </location>
</feature>
<gene>
    <name evidence="2" type="ORF">FHS76_004549</name>
</gene>
<accession>A0A7W9EPX2</accession>
<dbReference type="EMBL" id="JACIJG010000041">
    <property type="protein sequence ID" value="MBB5704625.1"/>
    <property type="molecule type" value="Genomic_DNA"/>
</dbReference>
<dbReference type="NCBIfam" id="TIGR01537">
    <property type="entry name" value="portal_HK97"/>
    <property type="match status" value="1"/>
</dbReference>
<dbReference type="InterPro" id="IPR006944">
    <property type="entry name" value="Phage/GTA_portal"/>
</dbReference>
<comment type="caution">
    <text evidence="2">The sequence shown here is derived from an EMBL/GenBank/DDBJ whole genome shotgun (WGS) entry which is preliminary data.</text>
</comment>
<keyword evidence="3" id="KW-1185">Reference proteome</keyword>